<dbReference type="OrthoDB" id="3539899at2"/>
<evidence type="ECO:0000313" key="2">
    <source>
        <dbReference type="Proteomes" id="UP000007882"/>
    </source>
</evidence>
<organism evidence="1 2">
    <name type="scientific">Actinoplanes missouriensis (strain ATCC 14538 / DSM 43046 / CBS 188.64 / JCM 3121 / NBRC 102363 / NCIMB 12654 / NRRL B-3342 / UNCC 431)</name>
    <dbReference type="NCBI Taxonomy" id="512565"/>
    <lineage>
        <taxon>Bacteria</taxon>
        <taxon>Bacillati</taxon>
        <taxon>Actinomycetota</taxon>
        <taxon>Actinomycetes</taxon>
        <taxon>Micromonosporales</taxon>
        <taxon>Micromonosporaceae</taxon>
        <taxon>Actinoplanes</taxon>
    </lineage>
</organism>
<sequence>MSTIVIHQPRVIWDAARAFVRAAAGPGYHVFASEAHHLLGQEIYEALMDSHEYLATEAARTGGDRGATDLEAGKWRVRLEELLHARPELIEPVRVLTRRGLEL</sequence>
<dbReference type="AlphaFoldDB" id="I0H0I0"/>
<keyword evidence="2" id="KW-1185">Reference proteome</keyword>
<reference evidence="1 2" key="1">
    <citation type="submission" date="2012-02" db="EMBL/GenBank/DDBJ databases">
        <title>Complete genome sequence of Actinoplanes missouriensis 431 (= NBRC 102363).</title>
        <authorList>
            <person name="Ohnishi Y."/>
            <person name="Ishikawa J."/>
            <person name="Sekine M."/>
            <person name="Hosoyama A."/>
            <person name="Harada T."/>
            <person name="Narita H."/>
            <person name="Hata T."/>
            <person name="Konno Y."/>
            <person name="Tutikane K."/>
            <person name="Fujita N."/>
            <person name="Horinouchi S."/>
            <person name="Hayakawa M."/>
        </authorList>
    </citation>
    <scope>NUCLEOTIDE SEQUENCE [LARGE SCALE GENOMIC DNA]</scope>
    <source>
        <strain evidence="2">ATCC 14538 / DSM 43046 / CBS 188.64 / JCM 3121 / NBRC 102363 / NCIMB 12654 / NRRL B-3342 / UNCC 431</strain>
    </source>
</reference>
<dbReference type="STRING" id="512565.AMIS_12970"/>
<evidence type="ECO:0000313" key="1">
    <source>
        <dbReference type="EMBL" id="BAL86517.1"/>
    </source>
</evidence>
<proteinExistence type="predicted"/>
<dbReference type="Proteomes" id="UP000007882">
    <property type="component" value="Chromosome"/>
</dbReference>
<name>I0H0I0_ACTM4</name>
<dbReference type="eggNOG" id="ENOG5031VGD">
    <property type="taxonomic scope" value="Bacteria"/>
</dbReference>
<protein>
    <submittedName>
        <fullName evidence="1">Uncharacterized protein</fullName>
    </submittedName>
</protein>
<dbReference type="RefSeq" id="WP_014441414.1">
    <property type="nucleotide sequence ID" value="NC_017093.1"/>
</dbReference>
<dbReference type="PATRIC" id="fig|512565.3.peg.1302"/>
<dbReference type="EMBL" id="AP012319">
    <property type="protein sequence ID" value="BAL86517.1"/>
    <property type="molecule type" value="Genomic_DNA"/>
</dbReference>
<dbReference type="HOGENOM" id="CLU_2317138_0_0_11"/>
<accession>I0H0I0</accession>
<dbReference type="KEGG" id="ams:AMIS_12970"/>
<gene>
    <name evidence="1" type="ordered locus">AMIS_12970</name>
</gene>